<evidence type="ECO:0000313" key="6">
    <source>
        <dbReference type="Proteomes" id="UP000005204"/>
    </source>
</evidence>
<dbReference type="Gene3D" id="3.30.70.270">
    <property type="match status" value="1"/>
</dbReference>
<evidence type="ECO:0000256" key="1">
    <source>
        <dbReference type="SAM" id="Coils"/>
    </source>
</evidence>
<evidence type="ECO:0000256" key="3">
    <source>
        <dbReference type="SAM" id="Phobius"/>
    </source>
</evidence>
<dbReference type="InterPro" id="IPR005312">
    <property type="entry name" value="DUF1759"/>
</dbReference>
<keyword evidence="6" id="KW-1185">Reference proteome</keyword>
<dbReference type="Gene3D" id="1.10.340.70">
    <property type="match status" value="1"/>
</dbReference>
<dbReference type="GO" id="GO:0042575">
    <property type="term" value="C:DNA polymerase complex"/>
    <property type="evidence" value="ECO:0007669"/>
    <property type="project" value="UniProtKB-ARBA"/>
</dbReference>
<dbReference type="Gene3D" id="3.30.420.10">
    <property type="entry name" value="Ribonuclease H-like superfamily/Ribonuclease H"/>
    <property type="match status" value="1"/>
</dbReference>
<evidence type="ECO:0000256" key="2">
    <source>
        <dbReference type="SAM" id="MobiDB-lite"/>
    </source>
</evidence>
<evidence type="ECO:0000259" key="4">
    <source>
        <dbReference type="PROSITE" id="PS50994"/>
    </source>
</evidence>
<reference evidence="5" key="2">
    <citation type="submission" date="2022-06" db="UniProtKB">
        <authorList>
            <consortium name="EnsemblMetazoa"/>
        </authorList>
    </citation>
    <scope>IDENTIFICATION</scope>
    <source>
        <strain evidence="5">p50T (Dazao)</strain>
    </source>
</reference>
<dbReference type="EnsemblMetazoa" id="XM_038019375.1">
    <property type="protein sequence ID" value="XP_037875303.1"/>
    <property type="gene ID" value="LOC119630338"/>
</dbReference>
<feature type="compositionally biased region" description="Polar residues" evidence="2">
    <location>
        <begin position="127"/>
        <end position="143"/>
    </location>
</feature>
<dbReference type="InterPro" id="IPR036397">
    <property type="entry name" value="RNaseH_sf"/>
</dbReference>
<dbReference type="GO" id="GO:0071897">
    <property type="term" value="P:DNA biosynthetic process"/>
    <property type="evidence" value="ECO:0007669"/>
    <property type="project" value="UniProtKB-ARBA"/>
</dbReference>
<dbReference type="Pfam" id="PF03564">
    <property type="entry name" value="DUF1759"/>
    <property type="match status" value="1"/>
</dbReference>
<protein>
    <recommendedName>
        <fullName evidence="4">Integrase catalytic domain-containing protein</fullName>
    </recommendedName>
</protein>
<dbReference type="InterPro" id="IPR021109">
    <property type="entry name" value="Peptidase_aspartic_dom_sf"/>
</dbReference>
<dbReference type="SUPFAM" id="SSF56672">
    <property type="entry name" value="DNA/RNA polymerases"/>
    <property type="match status" value="1"/>
</dbReference>
<feature type="coiled-coil region" evidence="1">
    <location>
        <begin position="2065"/>
        <end position="2092"/>
    </location>
</feature>
<dbReference type="Gene3D" id="3.10.10.10">
    <property type="entry name" value="HIV Type 1 Reverse Transcriptase, subunit A, domain 1"/>
    <property type="match status" value="1"/>
</dbReference>
<dbReference type="PANTHER" id="PTHR47331">
    <property type="entry name" value="PHD-TYPE DOMAIN-CONTAINING PROTEIN"/>
    <property type="match status" value="1"/>
</dbReference>
<feature type="domain" description="Integrase catalytic" evidence="4">
    <location>
        <begin position="1545"/>
        <end position="1738"/>
    </location>
</feature>
<accession>A0A8R2R4A3</accession>
<dbReference type="InterPro" id="IPR012337">
    <property type="entry name" value="RNaseH-like_sf"/>
</dbReference>
<proteinExistence type="predicted"/>
<dbReference type="InterPro" id="IPR040676">
    <property type="entry name" value="DUF5641"/>
</dbReference>
<organism evidence="5 6">
    <name type="scientific">Bombyx mori</name>
    <name type="common">Silk moth</name>
    <dbReference type="NCBI Taxonomy" id="7091"/>
    <lineage>
        <taxon>Eukaryota</taxon>
        <taxon>Metazoa</taxon>
        <taxon>Ecdysozoa</taxon>
        <taxon>Arthropoda</taxon>
        <taxon>Hexapoda</taxon>
        <taxon>Insecta</taxon>
        <taxon>Pterygota</taxon>
        <taxon>Neoptera</taxon>
        <taxon>Endopterygota</taxon>
        <taxon>Lepidoptera</taxon>
        <taxon>Glossata</taxon>
        <taxon>Ditrysia</taxon>
        <taxon>Bombycoidea</taxon>
        <taxon>Bombycidae</taxon>
        <taxon>Bombycinae</taxon>
        <taxon>Bombyx</taxon>
    </lineage>
</organism>
<feature type="region of interest" description="Disordered" evidence="2">
    <location>
        <begin position="104"/>
        <end position="143"/>
    </location>
</feature>
<dbReference type="GO" id="GO:0003676">
    <property type="term" value="F:nucleic acid binding"/>
    <property type="evidence" value="ECO:0007669"/>
    <property type="project" value="InterPro"/>
</dbReference>
<dbReference type="InterPro" id="IPR022048">
    <property type="entry name" value="Envelope_fusion-like"/>
</dbReference>
<dbReference type="Pfam" id="PF12259">
    <property type="entry name" value="Baculo_F"/>
    <property type="match status" value="1"/>
</dbReference>
<dbReference type="InterPro" id="IPR041588">
    <property type="entry name" value="Integrase_H2C2"/>
</dbReference>
<dbReference type="PROSITE" id="PS50994">
    <property type="entry name" value="INTEGRASE"/>
    <property type="match status" value="1"/>
</dbReference>
<keyword evidence="3" id="KW-0812">Transmembrane</keyword>
<evidence type="ECO:0000313" key="5">
    <source>
        <dbReference type="EnsemblMetazoa" id="XP_037875303.1"/>
    </source>
</evidence>
<sequence>MAELIEIQSMIYDNIVKLSINIKKDSADRKTADYFKRRLSTLESYWQECQFNHDRIQTEISKTHPYFIEQQYEKIYQTYEATKNMINEQYQRLVEQVGILQEGEEAGARSRTPAGAKSKQINEETRTSGQSQQVEQMKRSQGTNSKLDDFLKRQYANFKAFIRTTSNIDVDLIADKWEFEDSLKTLHERWAAIDSLHWEIESEMDGENETYAAMYDRYEKKFNTLKKTLNTKMWSVAHRSNATPQLEIPVFSGNYNQWVSFKDLFTEAVHNNPSLSNSQKMQHLKSKIRGDAEKLIQHLQISSDNYLVCWDILNHRYDNKKLIFSSHINILLGLPSMQQQSLQQIKRMHDTTQECLNAIKNLGVNITSWDPIIVHILGQKLDSETYTDYIQSLKNSRELPILKEFLEFLETKFFSLEASRRKQEIVPQRPLNQTNYPQAFSNIRKNNYNPFNKSNNFIKQSDGNRPIAKSMHVSYFKCPLCNKQHGLYNCKNYLLMNDEQKLKTANKLKLCINCLFSHNGNPCTSTLTCRKCLAPHNTILHEAFTKYMNLSAPVSTEQSIAKQRITRNENVSKTSNASLNESSEVLLATALVKVKAADGTYYNMRALLDQGSQISLITEAAAQTLGLKRQRCKGVIFGVGQNENSCKGKVTIECSSINNDFNFKLEALIMNNLIKSLPNKTFSKPAWSYLNNINLADPEFYKSRPVDLLFGADTYANIILGGVIKGETLQQPMAQQSQLGWFLCGSIKTYHCNVALNNVEDIHKFWEVEEINESTNISVEDQECIDFYCSTTKRIENGRYEVRLPLKQDLKHNLGKSKPMAIAQLKNLEHKFNKQKDLALKYKTFMYEYAKLGHMIPENNKNIKQECYMPHHGILREESSSSSLRVVFNGSASTSSKWSLNDIMHKGPNLQKNLQVLLLQWRQFPYAFTADIEKMYRQILINSDDQQLQKIVWRQSPKQPIQSFQLTTVTYGTKAAPFLAMMTLKQLALDERDKYPEAATVLEGSFYMDDLLHGCYSIEKGKKLISDLKELLKSGGFNLRKWSSNKHQLLEQTQECNDKTIFYFKADDTSKTLGLRWNPKEDHFTFKCNFLKSTTKLTKRNLLSEISKLFDPLGWITPLSTKLKLLFQRLWKKDLMWDDLVPEDVHIEWSRLTTDIDNINNCTIPRWILSEENNIIELHGFCDASTAAYACVVYARAKNLQNITLLAAKSKLVPHKKALTLPRIELCGAHLLSKLIKLIKASLNCRLELYCWCDSMVVLGWLNGEPNRWKSFVANRVTAITSIIPAETWRYVKSSENPADAASRGLTGDQLVNHALWWNGPSWLKTFKREQEQLIYKTEEETKNKKLVHVLQHENKQYVIDYLLQQFSTFQKIVRVLAWIRRALTPIVQRKQLPSYLTLRELRNAKSAIIKHIQRTEFRSDIEKLSKNEQVASNSKLLNLKPFIDQDGVLRVGGRLKNANMSAEMKHPKIIPNKGRLAELLINEAHGLTFHGGPRLTLTTLRQQYWITSGYNTTKKQLRNCVTCRRYDTKKLYQLMGDLPAARVNQAAPFYHTGVDYTGFVDVKINKGRGVKTTKGYIVVYVCLVTKAVYLDLVSDLTSSAFLASLRRMAARRGAPRHLYSDQGTNFVGANRMLQEEYDTLCHVLSDSLLAEVAEMNIEWHFNAPSWPSAGGLWERAVQSLKWHLKRVVGEQKLTFEEYCTILAQLEACLNSRPLCSLTENIEDLDYLSPAHFLNGRVGVTVIETKEDARTRWHLTNSIFKQIWHNWKTNYLTQLTTRQKWVKPQTNMKIGDMVVIHEDNLPAGKWLMGRVIEVFPGNDGYVRVVSLKTKNCIIQRPVVKLSKLPIESAEQVDNSDYKKTQNDCSSQPTKHKQKQSRRGRLSCMVMALIFFMSLCTSDACNITELKGDRSLYFDPVTKLYLIKNTWNLVVYYNMSPYREGMKAFEKATTHLDKSCKVLEDGQCSIIVDQLIHEYKELTYYNELLMNQHLNEHYRQRRGFINGVGYLANSLFGVLDEHFAEKYSQDIELVKHNEQYLVSLWKNQTSIVESEYNLLKRTEEFMSKQHKTINKHITNLENMSNRLQQQVNNISILQEFTLMSIITTNLLHNLKGSQNILLDILTNIHHGQFNIHLLTPEQLQKELNIITGYLPEDTILPVEPQNIKNLYPLLNIKARITLQYFLFEITFPLIYQDRFKLYKVHSIPHQSGNMTIEVVPAYEYIATDLKRDSFLELTTEEVLSCNQQEEAYYCKLRTPILHLRPETKFCKIKLNSNVCKLKYSNCETKIIALTHPSLYLYHCCGTCEVKVMCGEHIALKQLNNTGRLYLEPGCLIKGSDYTLHIPKTNNNKLEIQSNIYVPIIDPINNIINSSLLNTENLNVSESKDLQNALQKLHVRIEDLENSPPVLETSLTSHDIHQYVITYIIVIVIVLATGVLLWRRRRLSANRAIISDGIELQQYSECENVNSAKAGFSARPSVVDPSPGDVNIYAKVSNKACSPIPRKPIWTLSS</sequence>
<feature type="transmembrane region" description="Helical" evidence="3">
    <location>
        <begin position="2417"/>
        <end position="2436"/>
    </location>
</feature>
<reference evidence="6" key="1">
    <citation type="journal article" date="2008" name="Insect Biochem. Mol. Biol.">
        <title>The genome of a lepidopteran model insect, the silkworm Bombyx mori.</title>
        <authorList>
            <consortium name="International Silkworm Genome Consortium"/>
        </authorList>
    </citation>
    <scope>NUCLEOTIDE SEQUENCE [LARGE SCALE GENOMIC DNA]</scope>
    <source>
        <strain evidence="6">p50T</strain>
    </source>
</reference>
<dbReference type="Pfam" id="PF05380">
    <property type="entry name" value="Peptidase_A17"/>
    <property type="match status" value="1"/>
</dbReference>
<dbReference type="Proteomes" id="UP000005204">
    <property type="component" value="Unassembled WGS sequence"/>
</dbReference>
<dbReference type="Pfam" id="PF18701">
    <property type="entry name" value="DUF5641"/>
    <property type="match status" value="1"/>
</dbReference>
<dbReference type="PANTHER" id="PTHR47331:SF5">
    <property type="entry name" value="RIBONUCLEASE H"/>
    <property type="match status" value="1"/>
</dbReference>
<feature type="region of interest" description="Disordered" evidence="2">
    <location>
        <begin position="1852"/>
        <end position="1875"/>
    </location>
</feature>
<dbReference type="Gene3D" id="2.40.70.10">
    <property type="entry name" value="Acid Proteases"/>
    <property type="match status" value="1"/>
</dbReference>
<dbReference type="SUPFAM" id="SSF53098">
    <property type="entry name" value="Ribonuclease H-like"/>
    <property type="match status" value="1"/>
</dbReference>
<keyword evidence="1" id="KW-0175">Coiled coil</keyword>
<name>A0A8R2R4A3_BOMMO</name>
<keyword evidence="3" id="KW-1133">Transmembrane helix</keyword>
<dbReference type="InterPro" id="IPR043128">
    <property type="entry name" value="Rev_trsase/Diguanyl_cyclase"/>
</dbReference>
<keyword evidence="3" id="KW-0472">Membrane</keyword>
<dbReference type="GO" id="GO:0015074">
    <property type="term" value="P:DNA integration"/>
    <property type="evidence" value="ECO:0007669"/>
    <property type="project" value="InterPro"/>
</dbReference>
<dbReference type="InterPro" id="IPR043502">
    <property type="entry name" value="DNA/RNA_pol_sf"/>
</dbReference>
<dbReference type="InterPro" id="IPR001584">
    <property type="entry name" value="Integrase_cat-core"/>
</dbReference>
<dbReference type="InterPro" id="IPR008042">
    <property type="entry name" value="Retrotrans_Pao"/>
</dbReference>
<dbReference type="Pfam" id="PF17921">
    <property type="entry name" value="Integrase_H2C2"/>
    <property type="match status" value="1"/>
</dbReference>